<dbReference type="Gene3D" id="1.25.40.10">
    <property type="entry name" value="Tetratricopeptide repeat domain"/>
    <property type="match status" value="2"/>
</dbReference>
<dbReference type="PROSITE" id="PS51375">
    <property type="entry name" value="PPR"/>
    <property type="match status" value="4"/>
</dbReference>
<keyword evidence="2" id="KW-0677">Repeat</keyword>
<feature type="repeat" description="PPR" evidence="3">
    <location>
        <begin position="263"/>
        <end position="297"/>
    </location>
</feature>
<accession>A0A9Q0F586</accession>
<dbReference type="EMBL" id="JAKUCV010007264">
    <property type="protein sequence ID" value="KAJ4824107.1"/>
    <property type="molecule type" value="Genomic_DNA"/>
</dbReference>
<feature type="repeat" description="PPR" evidence="3">
    <location>
        <begin position="298"/>
        <end position="332"/>
    </location>
</feature>
<dbReference type="OrthoDB" id="185373at2759"/>
<dbReference type="PANTHER" id="PTHR47938">
    <property type="entry name" value="RESPIRATORY COMPLEX I CHAPERONE (CIA84), PUTATIVE (AFU_ORTHOLOGUE AFUA_2G06020)-RELATED"/>
    <property type="match status" value="1"/>
</dbReference>
<evidence type="ECO:0000256" key="3">
    <source>
        <dbReference type="PROSITE-ProRule" id="PRU00708"/>
    </source>
</evidence>
<comment type="similarity">
    <text evidence="1">Belongs to the PPR family. P subfamily.</text>
</comment>
<name>A0A9Q0F586_9ROSI</name>
<evidence type="ECO:0000313" key="5">
    <source>
        <dbReference type="Proteomes" id="UP001141552"/>
    </source>
</evidence>
<dbReference type="Proteomes" id="UP001141552">
    <property type="component" value="Unassembled WGS sequence"/>
</dbReference>
<dbReference type="Pfam" id="PF13041">
    <property type="entry name" value="PPR_2"/>
    <property type="match status" value="2"/>
</dbReference>
<evidence type="ECO:0000256" key="1">
    <source>
        <dbReference type="ARBA" id="ARBA00007626"/>
    </source>
</evidence>
<gene>
    <name evidence="4" type="ORF">Tsubulata_008848</name>
</gene>
<dbReference type="GO" id="GO:0003729">
    <property type="term" value="F:mRNA binding"/>
    <property type="evidence" value="ECO:0007669"/>
    <property type="project" value="TreeGrafter"/>
</dbReference>
<evidence type="ECO:0008006" key="6">
    <source>
        <dbReference type="Google" id="ProtNLM"/>
    </source>
</evidence>
<organism evidence="4 5">
    <name type="scientific">Turnera subulata</name>
    <dbReference type="NCBI Taxonomy" id="218843"/>
    <lineage>
        <taxon>Eukaryota</taxon>
        <taxon>Viridiplantae</taxon>
        <taxon>Streptophyta</taxon>
        <taxon>Embryophyta</taxon>
        <taxon>Tracheophyta</taxon>
        <taxon>Spermatophyta</taxon>
        <taxon>Magnoliopsida</taxon>
        <taxon>eudicotyledons</taxon>
        <taxon>Gunneridae</taxon>
        <taxon>Pentapetalae</taxon>
        <taxon>rosids</taxon>
        <taxon>fabids</taxon>
        <taxon>Malpighiales</taxon>
        <taxon>Passifloraceae</taxon>
        <taxon>Turnera</taxon>
    </lineage>
</organism>
<evidence type="ECO:0000313" key="4">
    <source>
        <dbReference type="EMBL" id="KAJ4824107.1"/>
    </source>
</evidence>
<protein>
    <recommendedName>
        <fullName evidence="6">Pentacotripeptide-repeat region of PRORP domain-containing protein</fullName>
    </recommendedName>
</protein>
<feature type="repeat" description="PPR" evidence="3">
    <location>
        <begin position="193"/>
        <end position="227"/>
    </location>
</feature>
<dbReference type="InterPro" id="IPR002885">
    <property type="entry name" value="PPR_rpt"/>
</dbReference>
<dbReference type="NCBIfam" id="TIGR00756">
    <property type="entry name" value="PPR"/>
    <property type="match status" value="4"/>
</dbReference>
<dbReference type="PANTHER" id="PTHR47938:SF35">
    <property type="entry name" value="PENTATRICOPEPTIDE REPEAT-CONTAINING PROTEIN 4, MITOCHONDRIAL-RELATED"/>
    <property type="match status" value="1"/>
</dbReference>
<feature type="repeat" description="PPR" evidence="3">
    <location>
        <begin position="228"/>
        <end position="262"/>
    </location>
</feature>
<dbReference type="AlphaFoldDB" id="A0A9Q0F586"/>
<dbReference type="Pfam" id="PF01535">
    <property type="entry name" value="PPR"/>
    <property type="match status" value="1"/>
</dbReference>
<dbReference type="InterPro" id="IPR011990">
    <property type="entry name" value="TPR-like_helical_dom_sf"/>
</dbReference>
<keyword evidence="5" id="KW-1185">Reference proteome</keyword>
<comment type="caution">
    <text evidence="4">The sequence shown here is derived from an EMBL/GenBank/DDBJ whole genome shotgun (WGS) entry which is preliminary data.</text>
</comment>
<sequence>MVNNMVRRSFFSSRILLFQLQHLRVLPPKTCIKSIPVASHPISRQFCDGTEVTGSYKEPVTQASHDEDVTDEKLDEILFTMEKSPRSGRKICNVYVDNLCNAGNLSAALRLVQALHDRNIILSLNAYDRLLAVAAAKCEIDVLCQVFKDMIFYLECVPSASFLTLARAFLKISDHALLLRLIKDVSKLEVPRSTVVLNRIIFAFSECRQFDKAITIFEQMKDLKCKPDLVTYNTVLDLLGRAGRIDEMLCQFASIKESGIKPDFISYNTLLNQLRKVGRLDLSLVYFKEMNESGIEADLLTYTALIRSFCQSGNIEEALRLFNDMKMRQVRPSIYIYRSLVDGLNKMGNVELAAAFSQEMNASLPDLAGPKDFKRKGR</sequence>
<reference evidence="4" key="2">
    <citation type="journal article" date="2023" name="Plants (Basel)">
        <title>Annotation of the Turnera subulata (Passifloraceae) Draft Genome Reveals the S-Locus Evolved after the Divergence of Turneroideae from Passifloroideae in a Stepwise Manner.</title>
        <authorList>
            <person name="Henning P.M."/>
            <person name="Roalson E.H."/>
            <person name="Mir W."/>
            <person name="McCubbin A.G."/>
            <person name="Shore J.S."/>
        </authorList>
    </citation>
    <scope>NUCLEOTIDE SEQUENCE</scope>
    <source>
        <strain evidence="4">F60SS</strain>
    </source>
</reference>
<proteinExistence type="inferred from homology"/>
<evidence type="ECO:0000256" key="2">
    <source>
        <dbReference type="ARBA" id="ARBA00022737"/>
    </source>
</evidence>
<reference evidence="4" key="1">
    <citation type="submission" date="2022-02" db="EMBL/GenBank/DDBJ databases">
        <authorList>
            <person name="Henning P.M."/>
            <person name="McCubbin A.G."/>
            <person name="Shore J.S."/>
        </authorList>
    </citation>
    <scope>NUCLEOTIDE SEQUENCE</scope>
    <source>
        <strain evidence="4">F60SS</strain>
        <tissue evidence="4">Leaves</tissue>
    </source>
</reference>